<dbReference type="Gene3D" id="3.40.50.1000">
    <property type="entry name" value="HAD superfamily/HAD-like"/>
    <property type="match status" value="1"/>
</dbReference>
<dbReference type="InterPro" id="IPR023214">
    <property type="entry name" value="HAD_sf"/>
</dbReference>
<dbReference type="InterPro" id="IPR000150">
    <property type="entry name" value="Cof"/>
</dbReference>
<dbReference type="Proteomes" id="UP000241201">
    <property type="component" value="Unassembled WGS sequence"/>
</dbReference>
<dbReference type="PANTHER" id="PTHR10000:SF25">
    <property type="entry name" value="PHOSPHATASE YKRA-RELATED"/>
    <property type="match status" value="1"/>
</dbReference>
<dbReference type="NCBIfam" id="TIGR00099">
    <property type="entry name" value="Cof-subfamily"/>
    <property type="match status" value="1"/>
</dbReference>
<dbReference type="InterPro" id="IPR006379">
    <property type="entry name" value="HAD-SF_hydro_IIB"/>
</dbReference>
<dbReference type="NCBIfam" id="TIGR01484">
    <property type="entry name" value="HAD-SF-IIB"/>
    <property type="match status" value="1"/>
</dbReference>
<name>A0A2T3FJL8_9FIRM</name>
<keyword evidence="2" id="KW-1185">Reference proteome</keyword>
<organism evidence="1 2">
    <name type="scientific">Faecalibacillus faecis</name>
    <dbReference type="NCBI Taxonomy" id="1982628"/>
    <lineage>
        <taxon>Bacteria</taxon>
        <taxon>Bacillati</taxon>
        <taxon>Bacillota</taxon>
        <taxon>Erysipelotrichia</taxon>
        <taxon>Erysipelotrichales</taxon>
        <taxon>Coprobacillaceae</taxon>
        <taxon>Faecalibacillus</taxon>
    </lineage>
</organism>
<dbReference type="PANTHER" id="PTHR10000">
    <property type="entry name" value="PHOSPHOSERINE PHOSPHATASE"/>
    <property type="match status" value="1"/>
</dbReference>
<comment type="caution">
    <text evidence="1">The sequence shown here is derived from an EMBL/GenBank/DDBJ whole genome shotgun (WGS) entry which is preliminary data.</text>
</comment>
<dbReference type="Pfam" id="PF08282">
    <property type="entry name" value="Hydrolase_3"/>
    <property type="match status" value="1"/>
</dbReference>
<accession>A0A2T3FJL8</accession>
<dbReference type="GO" id="GO:0016791">
    <property type="term" value="F:phosphatase activity"/>
    <property type="evidence" value="ECO:0007669"/>
    <property type="project" value="TreeGrafter"/>
</dbReference>
<dbReference type="Gene3D" id="3.30.1240.10">
    <property type="match status" value="1"/>
</dbReference>
<protein>
    <submittedName>
        <fullName evidence="1">Cof-type HAD-IIB family hydrolase</fullName>
    </submittedName>
</protein>
<dbReference type="GO" id="GO:0000287">
    <property type="term" value="F:magnesium ion binding"/>
    <property type="evidence" value="ECO:0007669"/>
    <property type="project" value="TreeGrafter"/>
</dbReference>
<keyword evidence="1" id="KW-0378">Hydrolase</keyword>
<dbReference type="SFLD" id="SFLDS00003">
    <property type="entry name" value="Haloacid_Dehalogenase"/>
    <property type="match status" value="1"/>
</dbReference>
<dbReference type="AlphaFoldDB" id="A0A2T3FJL8"/>
<gene>
    <name evidence="1" type="ORF">C7U55_13030</name>
</gene>
<evidence type="ECO:0000313" key="1">
    <source>
        <dbReference type="EMBL" id="PST35481.1"/>
    </source>
</evidence>
<dbReference type="SUPFAM" id="SSF56784">
    <property type="entry name" value="HAD-like"/>
    <property type="match status" value="1"/>
</dbReference>
<dbReference type="EMBL" id="PYLP01000035">
    <property type="protein sequence ID" value="PST35481.1"/>
    <property type="molecule type" value="Genomic_DNA"/>
</dbReference>
<reference evidence="2" key="1">
    <citation type="submission" date="2018-03" db="EMBL/GenBank/DDBJ databases">
        <title>Lachnoclostridium SNUG30370 gen.nov., sp.nov., isolated from human faeces.</title>
        <authorList>
            <person name="Seo B."/>
            <person name="Jeon K."/>
            <person name="Ko G."/>
        </authorList>
    </citation>
    <scope>NUCLEOTIDE SEQUENCE [LARGE SCALE GENOMIC DNA]</scope>
    <source>
        <strain evidence="2">SNUG30370</strain>
    </source>
</reference>
<evidence type="ECO:0000313" key="2">
    <source>
        <dbReference type="Proteomes" id="UP000241201"/>
    </source>
</evidence>
<dbReference type="SFLD" id="SFLDG01140">
    <property type="entry name" value="C2.B:_Phosphomannomutase_and_P"/>
    <property type="match status" value="1"/>
</dbReference>
<sequence length="287" mass="32392">MFGNHRTSFLSGVVNMAILFLDVDGTLINYKAQIPSSAKEAVIAARKNGHFVFLCTGCSKQEILERHFDFELDGFIGGNGNYIEVQGTEIFHKPLTYVQCKHFTDWCISRSLAYRFECNSGIYISDDYMEKSVQARMKYAFGNNKSAVNAPINPAFRKMTSKYRDDVNKTAFVLNSYQDYLDAVKEFKDMVVGTWGGKGQLALYGDTSPEGISKEFAINKLLDYLHIDKKESICFGDSSSDLPMFNACNIKIAMKNGNDEIKQKATYIADDVDDNGVYKMFKQLQII</sequence>
<proteinExistence type="predicted"/>
<dbReference type="InterPro" id="IPR036412">
    <property type="entry name" value="HAD-like_sf"/>
</dbReference>
<dbReference type="GO" id="GO:0005829">
    <property type="term" value="C:cytosol"/>
    <property type="evidence" value="ECO:0007669"/>
    <property type="project" value="TreeGrafter"/>
</dbReference>